<feature type="region of interest" description="Disordered" evidence="1">
    <location>
        <begin position="28"/>
        <end position="47"/>
    </location>
</feature>
<dbReference type="Proteomes" id="UP000010467">
    <property type="component" value="Chromosome"/>
</dbReference>
<dbReference type="RefSeq" id="WP_015235872.1">
    <property type="nucleotide sequence ID" value="NC_019793.1"/>
</dbReference>
<reference evidence="3" key="1">
    <citation type="submission" date="2012-03" db="EMBL/GenBank/DDBJ databases">
        <title>Complete sequence of chromosome of Deinococcus peraridilitoris DSM 19664.</title>
        <authorList>
            <person name="Lucas S."/>
            <person name="Copeland A."/>
            <person name="Lapidus A."/>
            <person name="Glavina del Rio T."/>
            <person name="Dalin E."/>
            <person name="Tice H."/>
            <person name="Bruce D."/>
            <person name="Goodwin L."/>
            <person name="Pitluck S."/>
            <person name="Peters L."/>
            <person name="Mikhailova N."/>
            <person name="Lu M."/>
            <person name="Kyrpides N."/>
            <person name="Mavromatis K."/>
            <person name="Ivanova N."/>
            <person name="Brettin T."/>
            <person name="Detter J.C."/>
            <person name="Han C."/>
            <person name="Larimer F."/>
            <person name="Land M."/>
            <person name="Hauser L."/>
            <person name="Markowitz V."/>
            <person name="Cheng J.-F."/>
            <person name="Hugenholtz P."/>
            <person name="Woyke T."/>
            <person name="Wu D."/>
            <person name="Pukall R."/>
            <person name="Steenblock K."/>
            <person name="Brambilla E."/>
            <person name="Klenk H.-P."/>
            <person name="Eisen J.A."/>
        </authorList>
    </citation>
    <scope>NUCLEOTIDE SEQUENCE [LARGE SCALE GENOMIC DNA]</scope>
    <source>
        <strain evidence="3">DSM 19664 / LMG 22246 / CIP 109416 / KR-200</strain>
    </source>
</reference>
<organism evidence="2 3">
    <name type="scientific">Deinococcus peraridilitoris (strain DSM 19664 / LMG 22246 / CIP 109416 / KR-200)</name>
    <dbReference type="NCBI Taxonomy" id="937777"/>
    <lineage>
        <taxon>Bacteria</taxon>
        <taxon>Thermotogati</taxon>
        <taxon>Deinococcota</taxon>
        <taxon>Deinococci</taxon>
        <taxon>Deinococcales</taxon>
        <taxon>Deinococcaceae</taxon>
        <taxon>Deinococcus</taxon>
    </lineage>
</organism>
<proteinExistence type="predicted"/>
<gene>
    <name evidence="2" type="ordered locus">Deipe_2071</name>
</gene>
<dbReference type="AlphaFoldDB" id="L0A311"/>
<name>L0A311_DEIPD</name>
<dbReference type="HOGENOM" id="CLU_3167164_0_0_0"/>
<dbReference type="EMBL" id="CP003382">
    <property type="protein sequence ID" value="AFZ67567.1"/>
    <property type="molecule type" value="Genomic_DNA"/>
</dbReference>
<feature type="region of interest" description="Disordered" evidence="1">
    <location>
        <begin position="1"/>
        <end position="22"/>
    </location>
</feature>
<accession>L0A311</accession>
<dbReference type="KEGG" id="dpd:Deipe_2071"/>
<sequence>MPRVRNKQTGLTHQVPEGHFSLTRTDEYEVLQEPTPPPALPKPPRKK</sequence>
<evidence type="ECO:0000313" key="2">
    <source>
        <dbReference type="EMBL" id="AFZ67567.1"/>
    </source>
</evidence>
<dbReference type="STRING" id="937777.Deipe_2071"/>
<dbReference type="PATRIC" id="fig|937777.3.peg.2081"/>
<protein>
    <submittedName>
        <fullName evidence="2">Uncharacterized protein</fullName>
    </submittedName>
</protein>
<keyword evidence="3" id="KW-1185">Reference proteome</keyword>
<evidence type="ECO:0000313" key="3">
    <source>
        <dbReference type="Proteomes" id="UP000010467"/>
    </source>
</evidence>
<evidence type="ECO:0000256" key="1">
    <source>
        <dbReference type="SAM" id="MobiDB-lite"/>
    </source>
</evidence>
<feature type="compositionally biased region" description="Pro residues" evidence="1">
    <location>
        <begin position="34"/>
        <end position="47"/>
    </location>
</feature>